<dbReference type="Pfam" id="PF00092">
    <property type="entry name" value="VWA"/>
    <property type="match status" value="1"/>
</dbReference>
<protein>
    <recommendedName>
        <fullName evidence="1">peptidylprolyl isomerase</fullName>
        <ecNumber evidence="1">5.2.1.8</ecNumber>
    </recommendedName>
</protein>
<dbReference type="InterPro" id="IPR036465">
    <property type="entry name" value="vWFA_dom_sf"/>
</dbReference>
<evidence type="ECO:0000256" key="4">
    <source>
        <dbReference type="SAM" id="MobiDB-lite"/>
    </source>
</evidence>
<dbReference type="PANTHER" id="PTHR24067">
    <property type="entry name" value="UBIQUITIN-CONJUGATING ENZYME E2"/>
    <property type="match status" value="1"/>
</dbReference>
<dbReference type="SMART" id="SM00212">
    <property type="entry name" value="UBCc"/>
    <property type="match status" value="1"/>
</dbReference>
<evidence type="ECO:0000256" key="3">
    <source>
        <dbReference type="ARBA" id="ARBA00023110"/>
    </source>
</evidence>
<proteinExistence type="predicted"/>
<evidence type="ECO:0000259" key="6">
    <source>
        <dbReference type="PROSITE" id="PS50234"/>
    </source>
</evidence>
<dbReference type="EC" id="5.2.1.8" evidence="1"/>
<dbReference type="GeneID" id="89931564"/>
<dbReference type="InterPro" id="IPR000608">
    <property type="entry name" value="UBC"/>
</dbReference>
<evidence type="ECO:0000259" key="7">
    <source>
        <dbReference type="PROSITE" id="PS51698"/>
    </source>
</evidence>
<name>A0AAV9NXZ2_9PEZI</name>
<dbReference type="RefSeq" id="XP_064654472.1">
    <property type="nucleotide sequence ID" value="XM_064807458.1"/>
</dbReference>
<feature type="region of interest" description="Disordered" evidence="4">
    <location>
        <begin position="1576"/>
        <end position="1616"/>
    </location>
</feature>
<dbReference type="Gene3D" id="3.10.110.10">
    <property type="entry name" value="Ubiquitin Conjugating Enzyme"/>
    <property type="match status" value="1"/>
</dbReference>
<dbReference type="Proteomes" id="UP001337655">
    <property type="component" value="Unassembled WGS sequence"/>
</dbReference>
<dbReference type="InterPro" id="IPR050113">
    <property type="entry name" value="Ub_conjugating_enzyme"/>
</dbReference>
<dbReference type="PROSITE" id="PS50127">
    <property type="entry name" value="UBC_2"/>
    <property type="match status" value="1"/>
</dbReference>
<evidence type="ECO:0000256" key="1">
    <source>
        <dbReference type="ARBA" id="ARBA00013194"/>
    </source>
</evidence>
<dbReference type="SUPFAM" id="SSF54495">
    <property type="entry name" value="UBC-like"/>
    <property type="match status" value="1"/>
</dbReference>
<gene>
    <name evidence="8" type="ORF">LTR77_010235</name>
</gene>
<dbReference type="GO" id="GO:0003755">
    <property type="term" value="F:peptidyl-prolyl cis-trans isomerase activity"/>
    <property type="evidence" value="ECO:0007669"/>
    <property type="project" value="UniProtKB-KW"/>
</dbReference>
<dbReference type="EMBL" id="JAVRRT010000021">
    <property type="protein sequence ID" value="KAK5164144.1"/>
    <property type="molecule type" value="Genomic_DNA"/>
</dbReference>
<dbReference type="CDD" id="cd16655">
    <property type="entry name" value="RING-Ubox_WDSUB1-like"/>
    <property type="match status" value="1"/>
</dbReference>
<dbReference type="Gene3D" id="3.30.40.10">
    <property type="entry name" value="Zinc/RING finger domain, C3HC4 (zinc finger)"/>
    <property type="match status" value="1"/>
</dbReference>
<dbReference type="InterPro" id="IPR002035">
    <property type="entry name" value="VWF_A"/>
</dbReference>
<sequence length="1616" mass="179046">MQRYTVTIVTPGGPAAGRPVLLVPFSPNALVTAFVDELFKRIARQGLDLAPNTHIATLHLDSETGALIDAEDLLSDVVLDPKNESLYAVFSNKTAGVSTSAAPTAAAHDHGEDASPSLSFRVVTPATAKDRNTCPVLRMPASATVRQLHERVAEKLELPSRSDDDADTHECNCSLANRLADVPAQESSFLVVSGKSVVERLPVGHTTETAVRAALRQRFGVDFENEKRAALVGADMHPSLPSIYKKNPIAAICSKKRHTPLHARVDAGDADQKRTPVLDLHTYEHPIHPACMDVTLGEAGLTGLAVDGVIDIFPVNRRTTGNNAASIGKSSIYRARAHWEPPVTQSDRGMAMFLSSLRVFASLIQDMAADERSQDAALHAFDLLTQFPPALRTLYILVQGKTPTAVESAALAQSMYTVLDSFMSNFTDIVGTDHTRVFEGARLFFGFVLEKGRTLKLSAGDSTLPYLESFKAVAMRDHRTNEAVMRAVQTTRGLVESSLYDSFQEGCLLADSPLQTWMVKDPLDEAVSRAAVLSGGTVAELTTFSKKQLTEKYRYPDNGDIEAAIDVGEFAELSHLAELCGRNKLTVSRPSQLASAVAPCLTFDRKAHLSVYTGEQGCSEPGYSSILFRPKHGDETIDAAVVEQLIAPILATYESNGTAVFDALGGATVRRLQSPDELLMFCVDCSASMRDKTDFAEVNDAHDHHEPTDPDASTLVDVEMFSRASLDDAKDYLSEYEGTGDMIAIVRNWMNINPRHAASQALRILQTMLSASIIKKSEDLANRQQHGRGFYHLRQQLATQESDLAKLKRSWASFKTHEEAVLDFLIYRASSEAHDLDLSWTWSVGDEVPAANRAMQHIPNLAEDIVDLPHHLKCPISHTLMLDAVTATDGHTYSLSAIQQWFDIRNSSPMTGLPLDDIALTSNQAVCDAARKWMEGEGVDGIEPADARPAKRLRSEELEITFNSRFGSFKRIVSGTMTLKDLYKLAFRGTQGKHLVFQLSTDRYGPLTASSEATVSSRDIRNQDHVNIRIANDEPSSVAASSTVTDNHNHDHVLIKVYWTNNTMLFAYWAKKDTTNSLASIVWKYWRYRLLVSPHWAVSAMQVWTDLEDSGDSRLRGTPNNTDGSLRMCFTHHHSYGHLGDEKLHERNGNAGATGPMVLKVKMNTPHKPKREQGQLSRLDVLKQMFEALINRTLAYNYKTHIGLITFNTTPEIKVPITHVLENFRRSVTSMSARGDTSLFDALALAKDQLIEKAKNYPDAKKRIIVISDGHDTKSLTNNAADLSWGLRETGVVVDSVLLGNEDNEDLLAMSYALGSYRFHPETLANALAICELEPFLSLSERPEIALPSMPRNRANFLTPFWHSKRYANFTTVNEQIFPERKAHPNLADNFVQLSAATARPAGSNTAAGSRSNLRTTRLMTEMRAIANSPHPKYDVYVSETDMSFWKVVMDGPDDSPYAAGTFVLYLHADESYPTFAPKGRFVTRMKHPNVNAHGRICHSIFDRDWTSDISMATLLDSVYGLLLQPEHSDPVNTTTTLGFHHDQVEFADEVREHVARYAGHSRTWWRADILGEEYPSDEEMDGEFEDYFEEDDEDELEDDEEDSELDGDGDEDMSD</sequence>
<dbReference type="PROSITE" id="PS50234">
    <property type="entry name" value="VWFA"/>
    <property type="match status" value="1"/>
</dbReference>
<keyword evidence="2" id="KW-0833">Ubl conjugation pathway</keyword>
<dbReference type="InterPro" id="IPR003613">
    <property type="entry name" value="Ubox_domain"/>
</dbReference>
<feature type="domain" description="UBC core" evidence="5">
    <location>
        <begin position="1414"/>
        <end position="1560"/>
    </location>
</feature>
<evidence type="ECO:0000313" key="9">
    <source>
        <dbReference type="Proteomes" id="UP001337655"/>
    </source>
</evidence>
<dbReference type="SUPFAM" id="SSF53300">
    <property type="entry name" value="vWA-like"/>
    <property type="match status" value="1"/>
</dbReference>
<keyword evidence="9" id="KW-1185">Reference proteome</keyword>
<dbReference type="SUPFAM" id="SSF57850">
    <property type="entry name" value="RING/U-box"/>
    <property type="match status" value="1"/>
</dbReference>
<dbReference type="CDD" id="cd00198">
    <property type="entry name" value="vWFA"/>
    <property type="match status" value="1"/>
</dbReference>
<dbReference type="PROSITE" id="PS51698">
    <property type="entry name" value="U_BOX"/>
    <property type="match status" value="1"/>
</dbReference>
<evidence type="ECO:0000259" key="5">
    <source>
        <dbReference type="PROSITE" id="PS50127"/>
    </source>
</evidence>
<dbReference type="GO" id="GO:0004842">
    <property type="term" value="F:ubiquitin-protein transferase activity"/>
    <property type="evidence" value="ECO:0007669"/>
    <property type="project" value="InterPro"/>
</dbReference>
<dbReference type="InterPro" id="IPR016135">
    <property type="entry name" value="UBQ-conjugating_enzyme/RWD"/>
</dbReference>
<keyword evidence="3" id="KW-0413">Isomerase</keyword>
<dbReference type="InterPro" id="IPR013083">
    <property type="entry name" value="Znf_RING/FYVE/PHD"/>
</dbReference>
<evidence type="ECO:0000256" key="2">
    <source>
        <dbReference type="ARBA" id="ARBA00022786"/>
    </source>
</evidence>
<feature type="domain" description="U-box" evidence="7">
    <location>
        <begin position="867"/>
        <end position="940"/>
    </location>
</feature>
<dbReference type="SMART" id="SM00504">
    <property type="entry name" value="Ubox"/>
    <property type="match status" value="1"/>
</dbReference>
<organism evidence="8 9">
    <name type="scientific">Saxophila tyrrhenica</name>
    <dbReference type="NCBI Taxonomy" id="1690608"/>
    <lineage>
        <taxon>Eukaryota</taxon>
        <taxon>Fungi</taxon>
        <taxon>Dikarya</taxon>
        <taxon>Ascomycota</taxon>
        <taxon>Pezizomycotina</taxon>
        <taxon>Dothideomycetes</taxon>
        <taxon>Dothideomycetidae</taxon>
        <taxon>Mycosphaerellales</taxon>
        <taxon>Extremaceae</taxon>
        <taxon>Saxophila</taxon>
    </lineage>
</organism>
<dbReference type="SMART" id="SM00327">
    <property type="entry name" value="VWA"/>
    <property type="match status" value="1"/>
</dbReference>
<comment type="caution">
    <text evidence="8">The sequence shown here is derived from an EMBL/GenBank/DDBJ whole genome shotgun (WGS) entry which is preliminary data.</text>
</comment>
<dbReference type="GO" id="GO:0016567">
    <property type="term" value="P:protein ubiquitination"/>
    <property type="evidence" value="ECO:0007669"/>
    <property type="project" value="InterPro"/>
</dbReference>
<dbReference type="Pfam" id="PF00179">
    <property type="entry name" value="UQ_con"/>
    <property type="match status" value="1"/>
</dbReference>
<keyword evidence="3" id="KW-0697">Rotamase</keyword>
<dbReference type="Pfam" id="PF04564">
    <property type="entry name" value="U-box"/>
    <property type="match status" value="1"/>
</dbReference>
<reference evidence="8 9" key="1">
    <citation type="submission" date="2023-08" db="EMBL/GenBank/DDBJ databases">
        <title>Black Yeasts Isolated from many extreme environments.</title>
        <authorList>
            <person name="Coleine C."/>
            <person name="Stajich J.E."/>
            <person name="Selbmann L."/>
        </authorList>
    </citation>
    <scope>NUCLEOTIDE SEQUENCE [LARGE SCALE GENOMIC DNA]</scope>
    <source>
        <strain evidence="8 9">CCFEE 5935</strain>
    </source>
</reference>
<feature type="domain" description="VWFA" evidence="6">
    <location>
        <begin position="1156"/>
        <end position="1350"/>
    </location>
</feature>
<accession>A0AAV9NXZ2</accession>
<evidence type="ECO:0000313" key="8">
    <source>
        <dbReference type="EMBL" id="KAK5164144.1"/>
    </source>
</evidence>
<dbReference type="Gene3D" id="3.40.50.410">
    <property type="entry name" value="von Willebrand factor, type A domain"/>
    <property type="match status" value="1"/>
</dbReference>